<feature type="transmembrane region" description="Helical" evidence="1">
    <location>
        <begin position="52"/>
        <end position="70"/>
    </location>
</feature>
<gene>
    <name evidence="2" type="ORF">D7003_14465</name>
</gene>
<dbReference type="AlphaFoldDB" id="A0A3N0BSD7"/>
<keyword evidence="1" id="KW-0812">Transmembrane</keyword>
<dbReference type="OrthoDB" id="3297181at2"/>
<evidence type="ECO:0000256" key="1">
    <source>
        <dbReference type="SAM" id="Phobius"/>
    </source>
</evidence>
<dbReference type="Proteomes" id="UP000273807">
    <property type="component" value="Unassembled WGS sequence"/>
</dbReference>
<feature type="transmembrane region" description="Helical" evidence="1">
    <location>
        <begin position="117"/>
        <end position="136"/>
    </location>
</feature>
<feature type="transmembrane region" description="Helical" evidence="1">
    <location>
        <begin position="77"/>
        <end position="97"/>
    </location>
</feature>
<proteinExistence type="predicted"/>
<evidence type="ECO:0000313" key="2">
    <source>
        <dbReference type="EMBL" id="RNL51942.1"/>
    </source>
</evidence>
<sequence>MRPAGKGGGRPLILSLSLRALIAAGLIASAVIHFQLAAGYQQAAPGGIGQGNLFRIHAAASLATAVFILIKGSSPAFLMAALVTLSAFAAAILYRYVPLPEIGPIPSMYEPVWFTEKVIATVVEGIAGVLSVAGYLQRRKNAVRLRSSLNSSP</sequence>
<keyword evidence="3" id="KW-1185">Reference proteome</keyword>
<keyword evidence="1" id="KW-0472">Membrane</keyword>
<reference evidence="2 3" key="1">
    <citation type="submission" date="2018-10" db="EMBL/GenBank/DDBJ databases">
        <title>Genome sequencing of Arthrobacter oryzae TNB02.</title>
        <authorList>
            <person name="Cho Y.-J."/>
            <person name="Cho A."/>
            <person name="Kim O.-S."/>
        </authorList>
    </citation>
    <scope>NUCLEOTIDE SEQUENCE [LARGE SCALE GENOMIC DNA]</scope>
    <source>
        <strain evidence="2 3">TNB02</strain>
    </source>
</reference>
<protein>
    <submittedName>
        <fullName evidence="2">Uncharacterized protein</fullName>
    </submittedName>
</protein>
<feature type="transmembrane region" description="Helical" evidence="1">
    <location>
        <begin position="12"/>
        <end position="32"/>
    </location>
</feature>
<organism evidence="2 3">
    <name type="scientific">Arthrobacter oryzae</name>
    <dbReference type="NCBI Taxonomy" id="409290"/>
    <lineage>
        <taxon>Bacteria</taxon>
        <taxon>Bacillati</taxon>
        <taxon>Actinomycetota</taxon>
        <taxon>Actinomycetes</taxon>
        <taxon>Micrococcales</taxon>
        <taxon>Micrococcaceae</taxon>
        <taxon>Arthrobacter</taxon>
    </lineage>
</organism>
<keyword evidence="1" id="KW-1133">Transmembrane helix</keyword>
<dbReference type="EMBL" id="RBED01000115">
    <property type="protein sequence ID" value="RNL51942.1"/>
    <property type="molecule type" value="Genomic_DNA"/>
</dbReference>
<comment type="caution">
    <text evidence="2">The sequence shown here is derived from an EMBL/GenBank/DDBJ whole genome shotgun (WGS) entry which is preliminary data.</text>
</comment>
<name>A0A3N0BSD7_9MICC</name>
<evidence type="ECO:0000313" key="3">
    <source>
        <dbReference type="Proteomes" id="UP000273807"/>
    </source>
</evidence>
<accession>A0A3N0BSD7</accession>